<dbReference type="GeneID" id="39600196"/>
<dbReference type="VEuPathDB" id="FungiDB:C8Q69DRAFT_471534"/>
<dbReference type="PANTHER" id="PTHR45875">
    <property type="entry name" value="METHYLTRANSFERASE N6AMT1"/>
    <property type="match status" value="1"/>
</dbReference>
<dbReference type="RefSeq" id="XP_028484438.1">
    <property type="nucleotide sequence ID" value="XM_028630919.1"/>
</dbReference>
<dbReference type="FunFam" id="3.40.50.150:FF:000274">
    <property type="entry name" value="ERF1 methyltransferase catalytic subunit MTQ2"/>
    <property type="match status" value="1"/>
</dbReference>
<dbReference type="GO" id="GO:0003676">
    <property type="term" value="F:nucleic acid binding"/>
    <property type="evidence" value="ECO:0007669"/>
    <property type="project" value="InterPro"/>
</dbReference>
<evidence type="ECO:0000313" key="6">
    <source>
        <dbReference type="Proteomes" id="UP000283841"/>
    </source>
</evidence>
<protein>
    <submittedName>
        <fullName evidence="5">Methyltransferase domain-containing protein</fullName>
    </submittedName>
</protein>
<comment type="similarity">
    <text evidence="1">Belongs to the eukaryotic/archaeal PrmC-related family.</text>
</comment>
<sequence length="277" mass="30401">MLPTPSTSHVSFDTIYEPAEDSFLFLDTLSSASETAWLSERFSASSQTTYSPPPLVVEVGTGSGVVLAFAAANAKEIFGQQGIMTLGTDVNLNACAATQQTVITAIREKDEKENEKEIDDSGKSSSHFLASLTADLCSPLRPHSVDVLLFNPPYVPTPELPRLPSEADIQKEKEMSRSEKFEHESYLLSLTYAGGADGMEITNRLLDEVPNVLDSERGVAYVLLCAQNKPEEVKERIRAWGHGWMAETVGRSGMQAGWEKLVIVRIWRDNHSIPLGN</sequence>
<keyword evidence="3 5" id="KW-0808">Transferase</keyword>
<gene>
    <name evidence="5" type="ORF">C8Q69DRAFT_471534</name>
</gene>
<dbReference type="GO" id="GO:0008276">
    <property type="term" value="F:protein methyltransferase activity"/>
    <property type="evidence" value="ECO:0007669"/>
    <property type="project" value="TreeGrafter"/>
</dbReference>
<dbReference type="GO" id="GO:0008757">
    <property type="term" value="F:S-adenosylmethionine-dependent methyltransferase activity"/>
    <property type="evidence" value="ECO:0007669"/>
    <property type="project" value="TreeGrafter"/>
</dbReference>
<dbReference type="PROSITE" id="PS00092">
    <property type="entry name" value="N6_MTASE"/>
    <property type="match status" value="1"/>
</dbReference>
<organism evidence="5 6">
    <name type="scientific">Byssochlamys spectabilis</name>
    <name type="common">Paecilomyces variotii</name>
    <dbReference type="NCBI Taxonomy" id="264951"/>
    <lineage>
        <taxon>Eukaryota</taxon>
        <taxon>Fungi</taxon>
        <taxon>Dikarya</taxon>
        <taxon>Ascomycota</taxon>
        <taxon>Pezizomycotina</taxon>
        <taxon>Eurotiomycetes</taxon>
        <taxon>Eurotiomycetidae</taxon>
        <taxon>Eurotiales</taxon>
        <taxon>Thermoascaceae</taxon>
        <taxon>Paecilomyces</taxon>
    </lineage>
</organism>
<accession>A0A443HSJ1</accession>
<dbReference type="Proteomes" id="UP000283841">
    <property type="component" value="Unassembled WGS sequence"/>
</dbReference>
<keyword evidence="6" id="KW-1185">Reference proteome</keyword>
<keyword evidence="2 5" id="KW-0489">Methyltransferase</keyword>
<dbReference type="GO" id="GO:0035657">
    <property type="term" value="C:eRF1 methyltransferase complex"/>
    <property type="evidence" value="ECO:0007669"/>
    <property type="project" value="TreeGrafter"/>
</dbReference>
<dbReference type="STRING" id="264951.A0A443HSJ1"/>
<name>A0A443HSJ1_BYSSP</name>
<dbReference type="InterPro" id="IPR052190">
    <property type="entry name" value="Euk-Arch_PrmC-MTase"/>
</dbReference>
<dbReference type="SUPFAM" id="SSF53335">
    <property type="entry name" value="S-adenosyl-L-methionine-dependent methyltransferases"/>
    <property type="match status" value="1"/>
</dbReference>
<reference evidence="5 6" key="1">
    <citation type="journal article" date="2018" name="Front. Microbiol.">
        <title>Genomic and genetic insights into a cosmopolitan fungus, Paecilomyces variotii (Eurotiales).</title>
        <authorList>
            <person name="Urquhart A.S."/>
            <person name="Mondo S.J."/>
            <person name="Makela M.R."/>
            <person name="Hane J.K."/>
            <person name="Wiebenga A."/>
            <person name="He G."/>
            <person name="Mihaltcheva S."/>
            <person name="Pangilinan J."/>
            <person name="Lipzen A."/>
            <person name="Barry K."/>
            <person name="de Vries R.P."/>
            <person name="Grigoriev I.V."/>
            <person name="Idnurm A."/>
        </authorList>
    </citation>
    <scope>NUCLEOTIDE SEQUENCE [LARGE SCALE GENOMIC DNA]</scope>
    <source>
        <strain evidence="5 6">CBS 101075</strain>
    </source>
</reference>
<evidence type="ECO:0000256" key="2">
    <source>
        <dbReference type="ARBA" id="ARBA00022603"/>
    </source>
</evidence>
<dbReference type="AlphaFoldDB" id="A0A443HSJ1"/>
<dbReference type="EMBL" id="RCNU01000007">
    <property type="protein sequence ID" value="RWQ94793.1"/>
    <property type="molecule type" value="Genomic_DNA"/>
</dbReference>
<dbReference type="InterPro" id="IPR029063">
    <property type="entry name" value="SAM-dependent_MTases_sf"/>
</dbReference>
<dbReference type="InterPro" id="IPR002052">
    <property type="entry name" value="DNA_methylase_N6_adenine_CS"/>
</dbReference>
<evidence type="ECO:0000256" key="3">
    <source>
        <dbReference type="ARBA" id="ARBA00022679"/>
    </source>
</evidence>
<dbReference type="Gene3D" id="3.40.50.150">
    <property type="entry name" value="Vaccinia Virus protein VP39"/>
    <property type="match status" value="1"/>
</dbReference>
<dbReference type="PANTHER" id="PTHR45875:SF1">
    <property type="entry name" value="METHYLTRANSFERASE N6AMT1"/>
    <property type="match status" value="1"/>
</dbReference>
<evidence type="ECO:0000256" key="4">
    <source>
        <dbReference type="ARBA" id="ARBA00022691"/>
    </source>
</evidence>
<evidence type="ECO:0000256" key="1">
    <source>
        <dbReference type="ARBA" id="ARBA00006149"/>
    </source>
</evidence>
<proteinExistence type="inferred from homology"/>
<keyword evidence="4" id="KW-0949">S-adenosyl-L-methionine</keyword>
<evidence type="ECO:0000313" key="5">
    <source>
        <dbReference type="EMBL" id="RWQ94793.1"/>
    </source>
</evidence>
<comment type="caution">
    <text evidence="5">The sequence shown here is derived from an EMBL/GenBank/DDBJ whole genome shotgun (WGS) entry which is preliminary data.</text>
</comment>
<dbReference type="GO" id="GO:0032259">
    <property type="term" value="P:methylation"/>
    <property type="evidence" value="ECO:0007669"/>
    <property type="project" value="UniProtKB-KW"/>
</dbReference>